<dbReference type="RefSeq" id="WP_394307066.1">
    <property type="nucleotide sequence ID" value="NZ_JASKMA010000032.1"/>
</dbReference>
<evidence type="ECO:0000313" key="5">
    <source>
        <dbReference type="Proteomes" id="UP001249760"/>
    </source>
</evidence>
<evidence type="ECO:0000256" key="1">
    <source>
        <dbReference type="ARBA" id="ARBA00006383"/>
    </source>
</evidence>
<keyword evidence="3" id="KW-0012">Acyltransferase</keyword>
<comment type="similarity">
    <text evidence="1">Belongs to the antibiotic N-acetyltransferase family.</text>
</comment>
<dbReference type="Pfam" id="PF02522">
    <property type="entry name" value="Antibiotic_NAT"/>
    <property type="match status" value="1"/>
</dbReference>
<comment type="caution">
    <text evidence="4">The sequence shown here is derived from an EMBL/GenBank/DDBJ whole genome shotgun (WGS) entry which is preliminary data.</text>
</comment>
<dbReference type="PANTHER" id="PTHR11104">
    <property type="entry name" value="AMINOGLYCOSIDE N3-ACETYLTRANSFERASE"/>
    <property type="match status" value="1"/>
</dbReference>
<dbReference type="Proteomes" id="UP001249760">
    <property type="component" value="Unassembled WGS sequence"/>
</dbReference>
<dbReference type="SUPFAM" id="SSF110710">
    <property type="entry name" value="TTHA0583/YokD-like"/>
    <property type="match status" value="1"/>
</dbReference>
<dbReference type="PANTHER" id="PTHR11104:SF0">
    <property type="entry name" value="SPBETA PROPHAGE-DERIVED AMINOGLYCOSIDE N(3')-ACETYLTRANSFERASE-LIKE PROTEIN YOKD"/>
    <property type="match status" value="1"/>
</dbReference>
<keyword evidence="2" id="KW-0808">Transferase</keyword>
<reference evidence="4 5" key="1">
    <citation type="submission" date="2023-05" db="EMBL/GenBank/DDBJ databases">
        <title>Streptomyces fuscus sp. nov., a brown-black pigment producing actinomyces isolated from dry sand of Sea duck farm.</title>
        <authorList>
            <person name="Xie J."/>
            <person name="Shen N."/>
        </authorList>
    </citation>
    <scope>NUCLEOTIDE SEQUENCE [LARGE SCALE GENOMIC DNA]</scope>
    <source>
        <strain evidence="4 5">CGMCC 4.1745</strain>
    </source>
</reference>
<sequence length="257" mass="28150">MADRAALRTLFERTGVPRGGVLMVHASLSGTGAAPETVRDALLDALGPGGTLVVPAFTPENSDTSRAHQQLIEGLDEREVREFRTAMPPYDPDFTPCPTMGALAECVRTTPGAVRSAHPQTSLAGLGPRAAELLDAHHPHCHLGERSPLARLYEADAHVLLLRVGFEVCSALHLAEYRTTPPPPRRTYRCVVEKQGNWVEYEDAALDDSDFGAIGERLPSDLLVRREWSGRPVTQFRMRPVVDDAVRQMSCRVSRLA</sequence>
<dbReference type="InterPro" id="IPR028345">
    <property type="entry name" value="Antibiotic_NAT-like"/>
</dbReference>
<evidence type="ECO:0000256" key="3">
    <source>
        <dbReference type="ARBA" id="ARBA00023315"/>
    </source>
</evidence>
<evidence type="ECO:0000313" key="4">
    <source>
        <dbReference type="EMBL" id="MDT6987631.1"/>
    </source>
</evidence>
<protein>
    <submittedName>
        <fullName evidence="4">AAC(3) family N-acetyltransferase</fullName>
    </submittedName>
</protein>
<gene>
    <name evidence="4" type="ORF">QNO04_29720</name>
</gene>
<accession>A0ABU3K0A3</accession>
<organism evidence="4 5">
    <name type="scientific">Streptomyces lusitanus</name>
    <dbReference type="NCBI Taxonomy" id="68232"/>
    <lineage>
        <taxon>Bacteria</taxon>
        <taxon>Bacillati</taxon>
        <taxon>Actinomycetota</taxon>
        <taxon>Actinomycetes</taxon>
        <taxon>Kitasatosporales</taxon>
        <taxon>Streptomycetaceae</taxon>
        <taxon>Streptomyces</taxon>
    </lineage>
</organism>
<evidence type="ECO:0000256" key="2">
    <source>
        <dbReference type="ARBA" id="ARBA00022679"/>
    </source>
</evidence>
<proteinExistence type="inferred from homology"/>
<dbReference type="InterPro" id="IPR003679">
    <property type="entry name" value="Amioglycoside_AcTrfase"/>
</dbReference>
<dbReference type="EMBL" id="JASKMA010000032">
    <property type="protein sequence ID" value="MDT6987631.1"/>
    <property type="molecule type" value="Genomic_DNA"/>
</dbReference>
<keyword evidence="5" id="KW-1185">Reference proteome</keyword>
<name>A0ABU3K0A3_9ACTN</name>